<gene>
    <name evidence="1" type="ORF">FHR36_000372</name>
</gene>
<evidence type="ECO:0000313" key="1">
    <source>
        <dbReference type="EMBL" id="MCP2307280.1"/>
    </source>
</evidence>
<organism evidence="1 2">
    <name type="scientific">Kitasatospora paracochleata</name>
    <dbReference type="NCBI Taxonomy" id="58354"/>
    <lineage>
        <taxon>Bacteria</taxon>
        <taxon>Bacillati</taxon>
        <taxon>Actinomycetota</taxon>
        <taxon>Actinomycetes</taxon>
        <taxon>Kitasatosporales</taxon>
        <taxon>Streptomycetaceae</taxon>
        <taxon>Kitasatospora</taxon>
    </lineage>
</organism>
<dbReference type="RefSeq" id="WP_253793174.1">
    <property type="nucleotide sequence ID" value="NZ_BAAAUB010000068.1"/>
</dbReference>
<dbReference type="EMBL" id="JAMZDX010000001">
    <property type="protein sequence ID" value="MCP2307280.1"/>
    <property type="molecule type" value="Genomic_DNA"/>
</dbReference>
<keyword evidence="2" id="KW-1185">Reference proteome</keyword>
<name>A0ABT1IQ73_9ACTN</name>
<proteinExistence type="predicted"/>
<comment type="caution">
    <text evidence="1">The sequence shown here is derived from an EMBL/GenBank/DDBJ whole genome shotgun (WGS) entry which is preliminary data.</text>
</comment>
<dbReference type="Pfam" id="PF14431">
    <property type="entry name" value="YwqJ-deaminase"/>
    <property type="match status" value="1"/>
</dbReference>
<evidence type="ECO:0000313" key="2">
    <source>
        <dbReference type="Proteomes" id="UP001206483"/>
    </source>
</evidence>
<protein>
    <recommendedName>
        <fullName evidence="3">Deaminase</fullName>
    </recommendedName>
</protein>
<reference evidence="1 2" key="1">
    <citation type="submission" date="2022-06" db="EMBL/GenBank/DDBJ databases">
        <title>Sequencing the genomes of 1000 actinobacteria strains.</title>
        <authorList>
            <person name="Klenk H.-P."/>
        </authorList>
    </citation>
    <scope>NUCLEOTIDE SEQUENCE [LARGE SCALE GENOMIC DNA]</scope>
    <source>
        <strain evidence="1 2">DSM 41656</strain>
    </source>
</reference>
<accession>A0ABT1IQ73</accession>
<evidence type="ECO:0008006" key="3">
    <source>
        <dbReference type="Google" id="ProtNLM"/>
    </source>
</evidence>
<dbReference type="Proteomes" id="UP001206483">
    <property type="component" value="Unassembled WGS sequence"/>
</dbReference>
<sequence length="157" mass="16781">MDHAEPEVPALQVPALHHQRDSLLPAVAAALSLRGGDVHTLAGDKSELPPALHPLVAEFLAALPVEQRERFLGRCPEAALLSQYLTSVDAARSKRAARKPMTVQEARKALKGARLTTLRIREEGDPAHGTHAPPCRSCAPLLEHLNVASVAVGPADR</sequence>
<dbReference type="InterPro" id="IPR025968">
    <property type="entry name" value="YwqJ_deaminase"/>
</dbReference>